<evidence type="ECO:0000256" key="1">
    <source>
        <dbReference type="ARBA" id="ARBA00004236"/>
    </source>
</evidence>
<evidence type="ECO:0000256" key="5">
    <source>
        <dbReference type="ARBA" id="ARBA00022741"/>
    </source>
</evidence>
<dbReference type="SUPFAM" id="SSF56112">
    <property type="entry name" value="Protein kinase-like (PK-like)"/>
    <property type="match status" value="1"/>
</dbReference>
<reference evidence="14 15" key="1">
    <citation type="journal article" date="2014" name="Nat. Commun.">
        <title>Klebsormidium flaccidum genome reveals primary factors for plant terrestrial adaptation.</title>
        <authorList>
            <person name="Hori K."/>
            <person name="Maruyama F."/>
            <person name="Fujisawa T."/>
            <person name="Togashi T."/>
            <person name="Yamamoto N."/>
            <person name="Seo M."/>
            <person name="Sato S."/>
            <person name="Yamada T."/>
            <person name="Mori H."/>
            <person name="Tajima N."/>
            <person name="Moriyama T."/>
            <person name="Ikeuchi M."/>
            <person name="Watanabe M."/>
            <person name="Wada H."/>
            <person name="Kobayashi K."/>
            <person name="Saito M."/>
            <person name="Masuda T."/>
            <person name="Sasaki-Sekimoto Y."/>
            <person name="Mashiguchi K."/>
            <person name="Awai K."/>
            <person name="Shimojima M."/>
            <person name="Masuda S."/>
            <person name="Iwai M."/>
            <person name="Nobusawa T."/>
            <person name="Narise T."/>
            <person name="Kondo S."/>
            <person name="Saito H."/>
            <person name="Sato R."/>
            <person name="Murakawa M."/>
            <person name="Ihara Y."/>
            <person name="Oshima-Yamada Y."/>
            <person name="Ohtaka K."/>
            <person name="Satoh M."/>
            <person name="Sonobe K."/>
            <person name="Ishii M."/>
            <person name="Ohtani R."/>
            <person name="Kanamori-Sato M."/>
            <person name="Honoki R."/>
            <person name="Miyazaki D."/>
            <person name="Mochizuki H."/>
            <person name="Umetsu J."/>
            <person name="Higashi K."/>
            <person name="Shibata D."/>
            <person name="Kamiya Y."/>
            <person name="Sato N."/>
            <person name="Nakamura Y."/>
            <person name="Tabata S."/>
            <person name="Ida S."/>
            <person name="Kurokawa K."/>
            <person name="Ohta H."/>
        </authorList>
    </citation>
    <scope>NUCLEOTIDE SEQUENCE [LARGE SCALE GENOMIC DNA]</scope>
    <source>
        <strain evidence="14 15">NIES-2285</strain>
    </source>
</reference>
<dbReference type="PROSITE" id="PS50011">
    <property type="entry name" value="PROTEIN_KINASE_DOM"/>
    <property type="match status" value="1"/>
</dbReference>
<keyword evidence="15" id="KW-1185">Reference proteome</keyword>
<comment type="subcellular location">
    <subcellularLocation>
        <location evidence="1">Cell membrane</location>
    </subcellularLocation>
</comment>
<dbReference type="PROSITE" id="PS00107">
    <property type="entry name" value="PROTEIN_KINASE_ATP"/>
    <property type="match status" value="1"/>
</dbReference>
<dbReference type="InterPro" id="IPR017441">
    <property type="entry name" value="Protein_kinase_ATP_BS"/>
</dbReference>
<dbReference type="PROSITE" id="PS00108">
    <property type="entry name" value="PROTEIN_KINASE_ST"/>
    <property type="match status" value="1"/>
</dbReference>
<feature type="compositionally biased region" description="Basic and acidic residues" evidence="10">
    <location>
        <begin position="498"/>
        <end position="512"/>
    </location>
</feature>
<evidence type="ECO:0000256" key="12">
    <source>
        <dbReference type="SAM" id="SignalP"/>
    </source>
</evidence>
<dbReference type="Gene3D" id="3.30.200.20">
    <property type="entry name" value="Phosphorylase Kinase, domain 1"/>
    <property type="match status" value="1"/>
</dbReference>
<proteinExistence type="predicted"/>
<keyword evidence="3" id="KW-0723">Serine/threonine-protein kinase</keyword>
<dbReference type="EMBL" id="DF237259">
    <property type="protein sequence ID" value="GAQ86778.1"/>
    <property type="molecule type" value="Genomic_DNA"/>
</dbReference>
<dbReference type="InterPro" id="IPR011009">
    <property type="entry name" value="Kinase-like_dom_sf"/>
</dbReference>
<dbReference type="InterPro" id="IPR000719">
    <property type="entry name" value="Prot_kinase_dom"/>
</dbReference>
<evidence type="ECO:0000256" key="3">
    <source>
        <dbReference type="ARBA" id="ARBA00022527"/>
    </source>
</evidence>
<feature type="region of interest" description="Disordered" evidence="10">
    <location>
        <begin position="476"/>
        <end position="578"/>
    </location>
</feature>
<evidence type="ECO:0000256" key="2">
    <source>
        <dbReference type="ARBA" id="ARBA00022475"/>
    </source>
</evidence>
<evidence type="ECO:0000259" key="13">
    <source>
        <dbReference type="PROSITE" id="PS50011"/>
    </source>
</evidence>
<dbReference type="Pfam" id="PF07714">
    <property type="entry name" value="PK_Tyr_Ser-Thr"/>
    <property type="match status" value="1"/>
</dbReference>
<dbReference type="AlphaFoldDB" id="A0A1Y1IFA0"/>
<dbReference type="PANTHER" id="PTHR47985">
    <property type="entry name" value="OS07G0668900 PROTEIN"/>
    <property type="match status" value="1"/>
</dbReference>
<evidence type="ECO:0000256" key="7">
    <source>
        <dbReference type="ARBA" id="ARBA00022840"/>
    </source>
</evidence>
<feature type="region of interest" description="Disordered" evidence="10">
    <location>
        <begin position="666"/>
        <end position="735"/>
    </location>
</feature>
<dbReference type="InterPro" id="IPR001245">
    <property type="entry name" value="Ser-Thr/Tyr_kinase_cat_dom"/>
</dbReference>
<feature type="binding site" evidence="9">
    <location>
        <position position="159"/>
    </location>
    <ligand>
        <name>ATP</name>
        <dbReference type="ChEBI" id="CHEBI:30616"/>
    </ligand>
</feature>
<keyword evidence="8 11" id="KW-0472">Membrane</keyword>
<keyword evidence="6 14" id="KW-0418">Kinase</keyword>
<feature type="domain" description="Protein kinase" evidence="13">
    <location>
        <begin position="131"/>
        <end position="409"/>
    </location>
</feature>
<protein>
    <submittedName>
        <fullName evidence="14">Protein kinase superfamily protein</fullName>
    </submittedName>
</protein>
<feature type="region of interest" description="Disordered" evidence="10">
    <location>
        <begin position="639"/>
        <end position="658"/>
    </location>
</feature>
<evidence type="ECO:0000256" key="11">
    <source>
        <dbReference type="SAM" id="Phobius"/>
    </source>
</evidence>
<feature type="compositionally biased region" description="Polar residues" evidence="10">
    <location>
        <begin position="529"/>
        <end position="539"/>
    </location>
</feature>
<dbReference type="Gene3D" id="1.10.510.10">
    <property type="entry name" value="Transferase(Phosphotransferase) domain 1"/>
    <property type="match status" value="1"/>
</dbReference>
<sequence>MEGQMRCCGWLATLLLLAMSMPHAKAQDLPSQPPVSVVSSGGGLSTNLIIMIIVCAGGGIIIIGALGGLFLVCSRRRGELKGDTEAPPIVKSNHVAPDWHAAMDPYNAQNDQEYVAKIFSYKELQLATRDFSPKHLVGEGGFGRVYYAKLSDGRVAAVKRLDRAGRQGEKEFRVEVDLLSRLASPFLLSLWGYCADGEHRVLVYGFMPNGSLQEHLFTDGRPGSPQPLDWAARLQIALDAARGLEYLHEVAQPTVIHRDFKSSNVLLDFNYRAKVSDFGLAKLSPDKGEYVSTRVLGTQGYVAPEYALTGHLTTKSDVYSYGVVLLELITGRPPVDPRRKSGEIVLVPWVMPMLVDRHRLQEIVDPRLDGQYSNKDLTQLAAIAAMCVQGQADYRPLMRDVVQSLLPLVMNSVRSSSGGGSGGSAGERRKNNEELFLAHMAEAEVRKQDPQQVNSEHFESREFTSQEFQHAVEARYPGSIKGRPDSANRESAPPAGENEDHVSTGDASEGRSEPGGSPRGTDFYDALSRQPSGNGSENFSPGGREQPGEDSEAEERSKALVHDGWKSTPSGQVYVSRDYDSSDLESQYVHPGFDVGALAATDSYSRGPIYTPEGPIYSPLGPSNSREGRTYPVEQIIHNTRKPVFHPQEPINTAPEPAQERIYAAKEPVNTADRYEFERGRFSTPRRAGNRTPDRGPVNSRGRGGSYTPERLGGRGPPRRFSPGRPPRPPSGEVHEIEEFEKISVRGNGELRDHLDGVKRTPAGEVYVSRDYDSGEVRRSVERHWDKVESSREGLLPPGQSTGRG</sequence>
<dbReference type="InterPro" id="IPR008271">
    <property type="entry name" value="Ser/Thr_kinase_AS"/>
</dbReference>
<evidence type="ECO:0000313" key="15">
    <source>
        <dbReference type="Proteomes" id="UP000054558"/>
    </source>
</evidence>
<name>A0A1Y1IFA0_KLENI</name>
<keyword evidence="11" id="KW-0812">Transmembrane</keyword>
<dbReference type="OrthoDB" id="4062651at2759"/>
<feature type="region of interest" description="Disordered" evidence="10">
    <location>
        <begin position="771"/>
        <end position="805"/>
    </location>
</feature>
<evidence type="ECO:0000256" key="8">
    <source>
        <dbReference type="ARBA" id="ARBA00023136"/>
    </source>
</evidence>
<gene>
    <name evidence="14" type="ORF">KFL_003100150</name>
</gene>
<dbReference type="GO" id="GO:0005886">
    <property type="term" value="C:plasma membrane"/>
    <property type="evidence" value="ECO:0007669"/>
    <property type="project" value="UniProtKB-SubCell"/>
</dbReference>
<evidence type="ECO:0000256" key="4">
    <source>
        <dbReference type="ARBA" id="ARBA00022679"/>
    </source>
</evidence>
<evidence type="ECO:0000256" key="6">
    <source>
        <dbReference type="ARBA" id="ARBA00022777"/>
    </source>
</evidence>
<dbReference type="GO" id="GO:0004672">
    <property type="term" value="F:protein kinase activity"/>
    <property type="evidence" value="ECO:0000318"/>
    <property type="project" value="GO_Central"/>
</dbReference>
<keyword evidence="7 9" id="KW-0067">ATP-binding</keyword>
<feature type="compositionally biased region" description="Basic and acidic residues" evidence="10">
    <location>
        <begin position="771"/>
        <end position="792"/>
    </location>
</feature>
<feature type="chain" id="PRO_5013231381" evidence="12">
    <location>
        <begin position="27"/>
        <end position="805"/>
    </location>
</feature>
<keyword evidence="4" id="KW-0808">Transferase</keyword>
<dbReference type="Proteomes" id="UP000054558">
    <property type="component" value="Unassembled WGS sequence"/>
</dbReference>
<evidence type="ECO:0000313" key="14">
    <source>
        <dbReference type="EMBL" id="GAQ86778.1"/>
    </source>
</evidence>
<feature type="compositionally biased region" description="Basic and acidic residues" evidence="10">
    <location>
        <begin position="554"/>
        <end position="565"/>
    </location>
</feature>
<keyword evidence="2" id="KW-1003">Cell membrane</keyword>
<dbReference type="GO" id="GO:0005524">
    <property type="term" value="F:ATP binding"/>
    <property type="evidence" value="ECO:0007669"/>
    <property type="project" value="UniProtKB-UniRule"/>
</dbReference>
<dbReference type="PANTHER" id="PTHR47985:SF24">
    <property type="entry name" value="PROTEIN KINASE SUPERFAMILY PROTEIN"/>
    <property type="match status" value="1"/>
</dbReference>
<keyword evidence="11" id="KW-1133">Transmembrane helix</keyword>
<organism evidence="14 15">
    <name type="scientific">Klebsormidium nitens</name>
    <name type="common">Green alga</name>
    <name type="synonym">Ulothrix nitens</name>
    <dbReference type="NCBI Taxonomy" id="105231"/>
    <lineage>
        <taxon>Eukaryota</taxon>
        <taxon>Viridiplantae</taxon>
        <taxon>Streptophyta</taxon>
        <taxon>Klebsormidiophyceae</taxon>
        <taxon>Klebsormidiales</taxon>
        <taxon>Klebsormidiaceae</taxon>
        <taxon>Klebsormidium</taxon>
    </lineage>
</organism>
<accession>A0A1Y1IFA0</accession>
<keyword evidence="12" id="KW-0732">Signal</keyword>
<dbReference type="FunFam" id="3.30.200.20:FF:000015">
    <property type="entry name" value="Somatic embryogenesis receptor kinase 1"/>
    <property type="match status" value="1"/>
</dbReference>
<dbReference type="GO" id="GO:0004674">
    <property type="term" value="F:protein serine/threonine kinase activity"/>
    <property type="evidence" value="ECO:0007669"/>
    <property type="project" value="UniProtKB-KW"/>
</dbReference>
<feature type="region of interest" description="Disordered" evidence="10">
    <location>
        <begin position="444"/>
        <end position="464"/>
    </location>
</feature>
<feature type="transmembrane region" description="Helical" evidence="11">
    <location>
        <begin position="50"/>
        <end position="72"/>
    </location>
</feature>
<dbReference type="STRING" id="105231.A0A1Y1IFA0"/>
<dbReference type="CDD" id="cd14066">
    <property type="entry name" value="STKc_IRAK"/>
    <property type="match status" value="1"/>
</dbReference>
<feature type="signal peptide" evidence="12">
    <location>
        <begin position="1"/>
        <end position="26"/>
    </location>
</feature>
<dbReference type="FunFam" id="1.10.510.10:FF:000051">
    <property type="entry name" value="Receptor-like serine/threonine-protein kinase ALE2"/>
    <property type="match status" value="1"/>
</dbReference>
<keyword evidence="5 9" id="KW-0547">Nucleotide-binding</keyword>
<evidence type="ECO:0000256" key="10">
    <source>
        <dbReference type="SAM" id="MobiDB-lite"/>
    </source>
</evidence>
<evidence type="ECO:0000256" key="9">
    <source>
        <dbReference type="PROSITE-ProRule" id="PRU10141"/>
    </source>
</evidence>